<keyword evidence="4" id="KW-0143">Chaperone</keyword>
<evidence type="ECO:0000256" key="1">
    <source>
        <dbReference type="ARBA" id="ARBA00004496"/>
    </source>
</evidence>
<dbReference type="Pfam" id="PF14011">
    <property type="entry name" value="ESX-1_EspG"/>
    <property type="match status" value="1"/>
</dbReference>
<name>A0A2S8BF51_9MYCO</name>
<evidence type="ECO:0000313" key="6">
    <source>
        <dbReference type="Proteomes" id="UP000238296"/>
    </source>
</evidence>
<comment type="caution">
    <text evidence="5">The sequence shown here is derived from an EMBL/GenBank/DDBJ whole genome shotgun (WGS) entry which is preliminary data.</text>
</comment>
<evidence type="ECO:0000313" key="5">
    <source>
        <dbReference type="EMBL" id="PQM45301.1"/>
    </source>
</evidence>
<dbReference type="Proteomes" id="UP000238296">
    <property type="component" value="Unassembled WGS sequence"/>
</dbReference>
<organism evidence="5 6">
    <name type="scientific">Mycobacterium talmoniae</name>
    <dbReference type="NCBI Taxonomy" id="1858794"/>
    <lineage>
        <taxon>Bacteria</taxon>
        <taxon>Bacillati</taxon>
        <taxon>Actinomycetota</taxon>
        <taxon>Actinomycetes</taxon>
        <taxon>Mycobacteriales</taxon>
        <taxon>Mycobacteriaceae</taxon>
        <taxon>Mycobacterium</taxon>
    </lineage>
</organism>
<comment type="subcellular location">
    <subcellularLocation>
        <location evidence="1">Cytoplasm</location>
    </subcellularLocation>
</comment>
<dbReference type="InterPro" id="IPR025734">
    <property type="entry name" value="EspG"/>
</dbReference>
<evidence type="ECO:0000256" key="4">
    <source>
        <dbReference type="ARBA" id="ARBA00023186"/>
    </source>
</evidence>
<protein>
    <recommendedName>
        <fullName evidence="7">ESX secretion-associated protein EspG</fullName>
    </recommendedName>
</protein>
<gene>
    <name evidence="5" type="ORF">C1Y40_04526</name>
</gene>
<comment type="similarity">
    <text evidence="2">Belongs to the EspG family.</text>
</comment>
<evidence type="ECO:0008006" key="7">
    <source>
        <dbReference type="Google" id="ProtNLM"/>
    </source>
</evidence>
<dbReference type="AlphaFoldDB" id="A0A2S8BF51"/>
<sequence>MPVAVAELTLSVSALLAFQRLASITMLPAHLRIRPQLLQIADTVVSLTDDERDTLTQAGMLRGGDVDSDALVILRALAYPDTEINMTLAAAQRDDTYVCLARRDKLVVVASRCGDEVTIDAYTNLDEPQLVGQLAATIRRYVFADDSSAPTAAIDRVSFPLSTVYDAMCTQDPQEWSTELCARGLPRSVAGVLQRSETQLQARGEVAAYLNHEGGRSAPDMIARVTATADEAIITSFASDNNGQRWLTVEPYEEMRLERVILAAIRSVPRSAWFTHARTD</sequence>
<evidence type="ECO:0000256" key="2">
    <source>
        <dbReference type="ARBA" id="ARBA00006411"/>
    </source>
</evidence>
<proteinExistence type="inferred from homology"/>
<accession>A0A2S8BF51</accession>
<reference evidence="5 6" key="1">
    <citation type="journal article" date="2017" name="Int. J. Syst. Evol. Microbiol.">
        <title>Mycobacterium talmoniae sp. nov., a slowly growing mycobacterium isolated from human respiratory samples.</title>
        <authorList>
            <person name="Davidson R.M."/>
            <person name="DeGroote M.A."/>
            <person name="Marola J.L."/>
            <person name="Buss S."/>
            <person name="Jones V."/>
            <person name="McNeil M.R."/>
            <person name="Freifeld A.G."/>
            <person name="Elaine Epperson L."/>
            <person name="Hasan N.A."/>
            <person name="Jackson M."/>
            <person name="Iwen P.C."/>
            <person name="Salfinger M."/>
            <person name="Strong M."/>
        </authorList>
    </citation>
    <scope>NUCLEOTIDE SEQUENCE [LARGE SCALE GENOMIC DNA]</scope>
    <source>
        <strain evidence="5 6">ATCC BAA-2683</strain>
    </source>
</reference>
<dbReference type="EMBL" id="PPEA01000654">
    <property type="protein sequence ID" value="PQM45301.1"/>
    <property type="molecule type" value="Genomic_DNA"/>
</dbReference>
<dbReference type="GO" id="GO:0005737">
    <property type="term" value="C:cytoplasm"/>
    <property type="evidence" value="ECO:0007669"/>
    <property type="project" value="UniProtKB-SubCell"/>
</dbReference>
<evidence type="ECO:0000256" key="3">
    <source>
        <dbReference type="ARBA" id="ARBA00022490"/>
    </source>
</evidence>
<keyword evidence="3" id="KW-0963">Cytoplasm</keyword>